<dbReference type="PROSITE" id="PS50893">
    <property type="entry name" value="ABC_TRANSPORTER_2"/>
    <property type="match status" value="1"/>
</dbReference>
<dbReference type="Proteomes" id="UP000545588">
    <property type="component" value="Unassembled WGS sequence"/>
</dbReference>
<dbReference type="InterPro" id="IPR017871">
    <property type="entry name" value="ABC_transporter-like_CS"/>
</dbReference>
<dbReference type="InterPro" id="IPR027417">
    <property type="entry name" value="P-loop_NTPase"/>
</dbReference>
<dbReference type="InterPro" id="IPR003593">
    <property type="entry name" value="AAA+_ATPase"/>
</dbReference>
<reference evidence="6 8" key="1">
    <citation type="submission" date="2020-07" db="EMBL/GenBank/DDBJ databases">
        <authorList>
            <person name="Criscuolo A."/>
        </authorList>
    </citation>
    <scope>NUCLEOTIDE SEQUENCE [LARGE SCALE GENOMIC DNA]</scope>
    <source>
        <strain evidence="6">CIP111751</strain>
    </source>
</reference>
<evidence type="ECO:0000259" key="5">
    <source>
        <dbReference type="PROSITE" id="PS50893"/>
    </source>
</evidence>
<evidence type="ECO:0000256" key="2">
    <source>
        <dbReference type="ARBA" id="ARBA00022448"/>
    </source>
</evidence>
<dbReference type="Pfam" id="PF00005">
    <property type="entry name" value="ABC_tran"/>
    <property type="match status" value="1"/>
</dbReference>
<gene>
    <name evidence="7" type="ORF">HNR41_001319</name>
    <name evidence="6" type="ORF">JEOCOQ751_00460</name>
</gene>
<dbReference type="SUPFAM" id="SSF52540">
    <property type="entry name" value="P-loop containing nucleoside triphosphate hydrolases"/>
    <property type="match status" value="1"/>
</dbReference>
<evidence type="ECO:0000313" key="7">
    <source>
        <dbReference type="EMBL" id="MBB6423347.1"/>
    </source>
</evidence>
<dbReference type="FunFam" id="3.40.50.300:FF:000134">
    <property type="entry name" value="Iron-enterobactin ABC transporter ATP-binding protein"/>
    <property type="match status" value="1"/>
</dbReference>
<dbReference type="PANTHER" id="PTHR42734:SF5">
    <property type="entry name" value="IRON TRANSPORT SYSTEM ATP-BINDING PROTEIN HI_0361-RELATED"/>
    <property type="match status" value="1"/>
</dbReference>
<dbReference type="GO" id="GO:0005524">
    <property type="term" value="F:ATP binding"/>
    <property type="evidence" value="ECO:0007669"/>
    <property type="project" value="UniProtKB-KW"/>
</dbReference>
<dbReference type="EMBL" id="CAJEWA010000004">
    <property type="protein sequence ID" value="CAD2071900.1"/>
    <property type="molecule type" value="Genomic_DNA"/>
</dbReference>
<dbReference type="Gene3D" id="3.40.50.300">
    <property type="entry name" value="P-loop containing nucleotide triphosphate hydrolases"/>
    <property type="match status" value="1"/>
</dbReference>
<dbReference type="GO" id="GO:0016887">
    <property type="term" value="F:ATP hydrolysis activity"/>
    <property type="evidence" value="ECO:0007669"/>
    <property type="project" value="InterPro"/>
</dbReference>
<evidence type="ECO:0000256" key="3">
    <source>
        <dbReference type="ARBA" id="ARBA00022741"/>
    </source>
</evidence>
<evidence type="ECO:0000313" key="6">
    <source>
        <dbReference type="EMBL" id="CAD2071900.1"/>
    </source>
</evidence>
<dbReference type="InterPro" id="IPR003439">
    <property type="entry name" value="ABC_transporter-like_ATP-bd"/>
</dbReference>
<dbReference type="Proteomes" id="UP000534001">
    <property type="component" value="Unassembled WGS sequence"/>
</dbReference>
<dbReference type="PANTHER" id="PTHR42734">
    <property type="entry name" value="METAL TRANSPORT SYSTEM ATP-BINDING PROTEIN TM_0124-RELATED"/>
    <property type="match status" value="1"/>
</dbReference>
<evidence type="ECO:0000313" key="8">
    <source>
        <dbReference type="Proteomes" id="UP000534001"/>
    </source>
</evidence>
<dbReference type="InterPro" id="IPR050153">
    <property type="entry name" value="Metal_Ion_Import_ABC"/>
</dbReference>
<feature type="domain" description="ABC transporter" evidence="5">
    <location>
        <begin position="6"/>
        <end position="238"/>
    </location>
</feature>
<dbReference type="AlphaFoldDB" id="A0A6V7R3I3"/>
<keyword evidence="4 6" id="KW-0067">ATP-binding</keyword>
<dbReference type="CDD" id="cd03235">
    <property type="entry name" value="ABC_Metallic_Cations"/>
    <property type="match status" value="1"/>
</dbReference>
<dbReference type="PROSITE" id="PS00211">
    <property type="entry name" value="ABC_TRANSPORTER_1"/>
    <property type="match status" value="1"/>
</dbReference>
<sequence>MTEYAISTKNLSVAYSDKPVIWKLDIGVETGSRTAIVGPNGAGKSTLIKAIMKLVKPVSGESAVLGSTHKSALKEVAYVPQKGEVNWDFPATVFDVVLMGRYVHKGLFKRPNKKDKKIALDALETMKMSQFKDRQISELSGGQRQRVFLARAIAHDANIYIMDEPLQGIDITTEKLIIDTMKKLQAEGKTFLVVHHNLNTVPDYFNRVIILNKEIIAAGPVEDVWTEDNINAAYYEKSDESWIS</sequence>
<dbReference type="SMART" id="SM00382">
    <property type="entry name" value="AAA"/>
    <property type="match status" value="1"/>
</dbReference>
<keyword evidence="2" id="KW-0813">Transport</keyword>
<comment type="similarity">
    <text evidence="1">Belongs to the ABC transporter superfamily.</text>
</comment>
<dbReference type="RefSeq" id="WP_184282944.1">
    <property type="nucleotide sequence ID" value="NZ_BMCO01000002.1"/>
</dbReference>
<evidence type="ECO:0000313" key="9">
    <source>
        <dbReference type="Proteomes" id="UP000545588"/>
    </source>
</evidence>
<comment type="caution">
    <text evidence="6">The sequence shown here is derived from an EMBL/GenBank/DDBJ whole genome shotgun (WGS) entry which is preliminary data.</text>
</comment>
<protein>
    <submittedName>
        <fullName evidence="7">Manganese/zinc/iron transport system ATP-binding protein</fullName>
    </submittedName>
    <submittedName>
        <fullName evidence="6">Putative ABC transporter ATP-binding protein</fullName>
    </submittedName>
</protein>
<proteinExistence type="inferred from homology"/>
<keyword evidence="3" id="KW-0547">Nucleotide-binding</keyword>
<evidence type="ECO:0000256" key="1">
    <source>
        <dbReference type="ARBA" id="ARBA00005417"/>
    </source>
</evidence>
<accession>A0A6V7R3I3</accession>
<name>A0A6V7R3I3_9STAP</name>
<keyword evidence="9" id="KW-1185">Reference proteome</keyword>
<organism evidence="6 8">
    <name type="scientific">Jeotgalicoccus coquinae</name>
    <dbReference type="NCBI Taxonomy" id="709509"/>
    <lineage>
        <taxon>Bacteria</taxon>
        <taxon>Bacillati</taxon>
        <taxon>Bacillota</taxon>
        <taxon>Bacilli</taxon>
        <taxon>Bacillales</taxon>
        <taxon>Staphylococcaceae</taxon>
        <taxon>Jeotgalicoccus</taxon>
    </lineage>
</organism>
<dbReference type="EMBL" id="JACHFF010000002">
    <property type="protein sequence ID" value="MBB6423347.1"/>
    <property type="molecule type" value="Genomic_DNA"/>
</dbReference>
<evidence type="ECO:0000256" key="4">
    <source>
        <dbReference type="ARBA" id="ARBA00022840"/>
    </source>
</evidence>
<reference evidence="7 9" key="2">
    <citation type="submission" date="2020-08" db="EMBL/GenBank/DDBJ databases">
        <title>Genomic Encyclopedia of Type Strains, Phase IV (KMG-IV): sequencing the most valuable type-strain genomes for metagenomic binning, comparative biology and taxonomic classification.</title>
        <authorList>
            <person name="Goeker M."/>
        </authorList>
    </citation>
    <scope>NUCLEOTIDE SEQUENCE [LARGE SCALE GENOMIC DNA]</scope>
    <source>
        <strain evidence="7 9">DSM 22419</strain>
    </source>
</reference>